<keyword evidence="2 6" id="KW-0145">Chemotaxis</keyword>
<dbReference type="PANTHER" id="PTHR42872:SF6">
    <property type="entry name" value="PROTEIN-GLUTAMATE METHYLESTERASE_PROTEIN-GLUTAMINE GLUTAMINASE"/>
    <property type="match status" value="1"/>
</dbReference>
<sequence>MIKVLVVDDSLIVQQMIVDILNSDKGIKVIGVANSGESAIKFMHKNKPDIVTMDIIMPGMGGFEAIKMIMETNPVPIIVISGLSDNGNMNKTFEAMEAGAVSVIEKPLKIESNDFEKISENIIKTVKLMSEIKVVKRKANYNKMKPNVSSKFKNSFTNIKLVVIGVSTGGPPVLQTIFSKLPENIKVPILVVQHIVPGFINGLIDWLSKFTRYPIHIAKQEEKVLPGHIYFAPDGFHMEIKPNNKIFLSNEEKENGLKPSVSHLFRSSADYYGKEVMGILLTGMGKDGAKELKLLKDKGALTVVQDKESSVVYGMPGEAVKLGAETYILSPEKIAELFKRY</sequence>
<dbReference type="Gene3D" id="3.40.50.2300">
    <property type="match status" value="1"/>
</dbReference>
<dbReference type="EC" id="3.5.1.44" evidence="6"/>
<organism evidence="11 12">
    <name type="scientific">Clostridium muellerianum</name>
    <dbReference type="NCBI Taxonomy" id="2716538"/>
    <lineage>
        <taxon>Bacteria</taxon>
        <taxon>Bacillati</taxon>
        <taxon>Bacillota</taxon>
        <taxon>Clostridia</taxon>
        <taxon>Eubacteriales</taxon>
        <taxon>Clostridiaceae</taxon>
        <taxon>Clostridium</taxon>
    </lineage>
</organism>
<dbReference type="InterPro" id="IPR035909">
    <property type="entry name" value="CheB_C"/>
</dbReference>
<comment type="function">
    <text evidence="6">Involved in chemotaxis. Part of a chemotaxis signal transduction system that modulates chemotaxis in response to various stimuli. Catalyzes the demethylation of specific methylglutamate residues introduced into the chemoreceptors (methyl-accepting chemotaxis proteins or MCP) by CheR. Also mediates the irreversible deamidation of specific glutamine residues to glutamic acid.</text>
</comment>
<evidence type="ECO:0000259" key="9">
    <source>
        <dbReference type="PROSITE" id="PS50110"/>
    </source>
</evidence>
<evidence type="ECO:0000256" key="8">
    <source>
        <dbReference type="PROSITE-ProRule" id="PRU00169"/>
    </source>
</evidence>
<dbReference type="SUPFAM" id="SSF52172">
    <property type="entry name" value="CheY-like"/>
    <property type="match status" value="1"/>
</dbReference>
<dbReference type="InterPro" id="IPR000673">
    <property type="entry name" value="Sig_transdc_resp-reg_Me-estase"/>
</dbReference>
<dbReference type="HAMAP" id="MF_00099">
    <property type="entry name" value="CheB_chemtxs"/>
    <property type="match status" value="1"/>
</dbReference>
<dbReference type="EC" id="3.1.1.61" evidence="6"/>
<proteinExistence type="inferred from homology"/>
<keyword evidence="11" id="KW-0808">Transferase</keyword>
<dbReference type="GO" id="GO:0005737">
    <property type="term" value="C:cytoplasm"/>
    <property type="evidence" value="ECO:0007669"/>
    <property type="project" value="UniProtKB-SubCell"/>
</dbReference>
<comment type="catalytic activity">
    <reaction evidence="6">
        <text>L-glutaminyl-[protein] + H2O = L-glutamyl-[protein] + NH4(+)</text>
        <dbReference type="Rhea" id="RHEA:16441"/>
        <dbReference type="Rhea" id="RHEA-COMP:10207"/>
        <dbReference type="Rhea" id="RHEA-COMP:10208"/>
        <dbReference type="ChEBI" id="CHEBI:15377"/>
        <dbReference type="ChEBI" id="CHEBI:28938"/>
        <dbReference type="ChEBI" id="CHEBI:29973"/>
        <dbReference type="ChEBI" id="CHEBI:30011"/>
        <dbReference type="EC" id="3.5.1.44"/>
    </reaction>
</comment>
<keyword evidence="12" id="KW-1185">Reference proteome</keyword>
<keyword evidence="3 6" id="KW-0378">Hydrolase</keyword>
<keyword evidence="11" id="KW-0489">Methyltransferase</keyword>
<dbReference type="Gene3D" id="3.40.50.180">
    <property type="entry name" value="Methylesterase CheB, C-terminal domain"/>
    <property type="match status" value="1"/>
</dbReference>
<dbReference type="CDD" id="cd17541">
    <property type="entry name" value="REC_CheB-like"/>
    <property type="match status" value="1"/>
</dbReference>
<dbReference type="InterPro" id="IPR008248">
    <property type="entry name" value="CheB-like"/>
</dbReference>
<dbReference type="Pfam" id="PF01339">
    <property type="entry name" value="CheB_methylest"/>
    <property type="match status" value="1"/>
</dbReference>
<protein>
    <recommendedName>
        <fullName evidence="6">Protein-glutamate methylesterase/protein-glutamine glutaminase</fullName>
        <ecNumber evidence="6">3.1.1.61</ecNumber>
        <ecNumber evidence="6">3.5.1.44</ecNumber>
    </recommendedName>
</protein>
<accession>A0A7Y0EHP5</accession>
<evidence type="ECO:0000256" key="6">
    <source>
        <dbReference type="HAMAP-Rule" id="MF_00099"/>
    </source>
</evidence>
<dbReference type="RefSeq" id="WP_169298263.1">
    <property type="nucleotide sequence ID" value="NZ_JABBNI010000025.1"/>
</dbReference>
<dbReference type="PANTHER" id="PTHR42872">
    <property type="entry name" value="PROTEIN-GLUTAMATE METHYLESTERASE/PROTEIN-GLUTAMINE GLUTAMINASE"/>
    <property type="match status" value="1"/>
</dbReference>
<dbReference type="NCBIfam" id="NF001965">
    <property type="entry name" value="PRK00742.1"/>
    <property type="match status" value="1"/>
</dbReference>
<dbReference type="PROSITE" id="PS50110">
    <property type="entry name" value="RESPONSE_REGULATORY"/>
    <property type="match status" value="1"/>
</dbReference>
<dbReference type="EMBL" id="JABBNI010000025">
    <property type="protein sequence ID" value="NMM63673.1"/>
    <property type="molecule type" value="Genomic_DNA"/>
</dbReference>
<dbReference type="GO" id="GO:0006935">
    <property type="term" value="P:chemotaxis"/>
    <property type="evidence" value="ECO:0007669"/>
    <property type="project" value="UniProtKB-UniRule"/>
</dbReference>
<dbReference type="PROSITE" id="PS50122">
    <property type="entry name" value="CHEB"/>
    <property type="match status" value="1"/>
</dbReference>
<keyword evidence="6 8" id="KW-0597">Phosphoprotein</keyword>
<comment type="similarity">
    <text evidence="6">Belongs to the CheB family.</text>
</comment>
<dbReference type="InterPro" id="IPR001789">
    <property type="entry name" value="Sig_transdc_resp-reg_receiver"/>
</dbReference>
<evidence type="ECO:0000256" key="7">
    <source>
        <dbReference type="PROSITE-ProRule" id="PRU00050"/>
    </source>
</evidence>
<evidence type="ECO:0000256" key="4">
    <source>
        <dbReference type="ARBA" id="ARBA00024867"/>
    </source>
</evidence>
<comment type="catalytic activity">
    <reaction evidence="5 6">
        <text>[protein]-L-glutamate 5-O-methyl ester + H2O = L-glutamyl-[protein] + methanol + H(+)</text>
        <dbReference type="Rhea" id="RHEA:23236"/>
        <dbReference type="Rhea" id="RHEA-COMP:10208"/>
        <dbReference type="Rhea" id="RHEA-COMP:10311"/>
        <dbReference type="ChEBI" id="CHEBI:15377"/>
        <dbReference type="ChEBI" id="CHEBI:15378"/>
        <dbReference type="ChEBI" id="CHEBI:17790"/>
        <dbReference type="ChEBI" id="CHEBI:29973"/>
        <dbReference type="ChEBI" id="CHEBI:82795"/>
        <dbReference type="EC" id="3.1.1.61"/>
    </reaction>
</comment>
<evidence type="ECO:0000256" key="3">
    <source>
        <dbReference type="ARBA" id="ARBA00022801"/>
    </source>
</evidence>
<evidence type="ECO:0000313" key="11">
    <source>
        <dbReference type="EMBL" id="NMM63673.1"/>
    </source>
</evidence>
<feature type="domain" description="Response regulatory" evidence="9">
    <location>
        <begin position="3"/>
        <end position="121"/>
    </location>
</feature>
<evidence type="ECO:0000256" key="5">
    <source>
        <dbReference type="ARBA" id="ARBA00048267"/>
    </source>
</evidence>
<dbReference type="Proteomes" id="UP000537131">
    <property type="component" value="Unassembled WGS sequence"/>
</dbReference>
<dbReference type="PIRSF" id="PIRSF000876">
    <property type="entry name" value="RR_chemtxs_CheB"/>
    <property type="match status" value="1"/>
</dbReference>
<keyword evidence="1 6" id="KW-0963">Cytoplasm</keyword>
<evidence type="ECO:0000313" key="12">
    <source>
        <dbReference type="Proteomes" id="UP000537131"/>
    </source>
</evidence>
<dbReference type="InterPro" id="IPR011006">
    <property type="entry name" value="CheY-like_superfamily"/>
</dbReference>
<comment type="PTM">
    <text evidence="6">Phosphorylated by CheA. Phosphorylation of the N-terminal regulatory domain activates the methylesterase activity.</text>
</comment>
<dbReference type="GO" id="GO:0032259">
    <property type="term" value="P:methylation"/>
    <property type="evidence" value="ECO:0007669"/>
    <property type="project" value="UniProtKB-KW"/>
</dbReference>
<comment type="function">
    <text evidence="4">May play the central regulatory role in sporulation. It may be an element of the effector pathway responsible for the activation of sporulation genes in response to nutritional stress. Spo0A may act in concert with spo0H (a sigma factor) to control the expression of some genes that are critical to the sporulation process.</text>
</comment>
<evidence type="ECO:0000256" key="2">
    <source>
        <dbReference type="ARBA" id="ARBA00022500"/>
    </source>
</evidence>
<feature type="domain" description="CheB-type methylesterase" evidence="10">
    <location>
        <begin position="155"/>
        <end position="341"/>
    </location>
</feature>
<feature type="active site" evidence="6 7">
    <location>
        <position position="194"/>
    </location>
</feature>
<feature type="active site" evidence="6 7">
    <location>
        <position position="287"/>
    </location>
</feature>
<gene>
    <name evidence="6 11" type="primary">cheB</name>
    <name evidence="11" type="ORF">HBE96_13520</name>
</gene>
<feature type="modified residue" description="4-aspartylphosphate" evidence="6 8">
    <location>
        <position position="54"/>
    </location>
</feature>
<comment type="subcellular location">
    <subcellularLocation>
        <location evidence="6">Cytoplasm</location>
    </subcellularLocation>
</comment>
<feature type="active site" evidence="6 7">
    <location>
        <position position="167"/>
    </location>
</feature>
<dbReference type="GO" id="GO:0000156">
    <property type="term" value="F:phosphorelay response regulator activity"/>
    <property type="evidence" value="ECO:0007669"/>
    <property type="project" value="InterPro"/>
</dbReference>
<comment type="domain">
    <text evidence="6">Contains a C-terminal catalytic domain, and an N-terminal region which modulates catalytic activity.</text>
</comment>
<name>A0A7Y0EHP5_9CLOT</name>
<dbReference type="AlphaFoldDB" id="A0A7Y0EHP5"/>
<dbReference type="SMART" id="SM00448">
    <property type="entry name" value="REC"/>
    <property type="match status" value="1"/>
</dbReference>
<comment type="caution">
    <text evidence="11">The sequence shown here is derived from an EMBL/GenBank/DDBJ whole genome shotgun (WGS) entry which is preliminary data.</text>
</comment>
<dbReference type="GO" id="GO:0008984">
    <property type="term" value="F:protein-glutamate methylesterase activity"/>
    <property type="evidence" value="ECO:0007669"/>
    <property type="project" value="UniProtKB-UniRule"/>
</dbReference>
<dbReference type="GO" id="GO:0008168">
    <property type="term" value="F:methyltransferase activity"/>
    <property type="evidence" value="ECO:0007669"/>
    <property type="project" value="UniProtKB-KW"/>
</dbReference>
<dbReference type="SUPFAM" id="SSF52738">
    <property type="entry name" value="Methylesterase CheB, C-terminal domain"/>
    <property type="match status" value="1"/>
</dbReference>
<dbReference type="CDD" id="cd16432">
    <property type="entry name" value="CheB_Rec"/>
    <property type="match status" value="1"/>
</dbReference>
<dbReference type="Pfam" id="PF00072">
    <property type="entry name" value="Response_reg"/>
    <property type="match status" value="1"/>
</dbReference>
<dbReference type="GO" id="GO:0050568">
    <property type="term" value="F:protein-glutamine glutaminase activity"/>
    <property type="evidence" value="ECO:0007669"/>
    <property type="project" value="UniProtKB-UniRule"/>
</dbReference>
<evidence type="ECO:0000259" key="10">
    <source>
        <dbReference type="PROSITE" id="PS50122"/>
    </source>
</evidence>
<evidence type="ECO:0000256" key="1">
    <source>
        <dbReference type="ARBA" id="ARBA00022490"/>
    </source>
</evidence>
<reference evidence="11 12" key="1">
    <citation type="submission" date="2020-06" db="EMBL/GenBank/DDBJ databases">
        <title>Complete Genome Sequence of Clostridium muelleri sp. nov. P21T, an Acid-Alcohol Producing Acetogen Isolated from Old Hay.</title>
        <authorList>
            <person name="Duncan K.E."/>
            <person name="Tanner R.S."/>
        </authorList>
    </citation>
    <scope>NUCLEOTIDE SEQUENCE [LARGE SCALE GENOMIC DNA]</scope>
    <source>
        <strain evidence="11 12">P21</strain>
    </source>
</reference>